<evidence type="ECO:0000313" key="2">
    <source>
        <dbReference type="Proteomes" id="UP000298663"/>
    </source>
</evidence>
<proteinExistence type="predicted"/>
<accession>A0A4U5LV12</accession>
<dbReference type="AlphaFoldDB" id="A0A4U5LV12"/>
<gene>
    <name evidence="1" type="ORF">L596_029576</name>
</gene>
<evidence type="ECO:0000313" key="1">
    <source>
        <dbReference type="EMBL" id="TKR59974.1"/>
    </source>
</evidence>
<name>A0A4U5LV12_STECR</name>
<reference evidence="1 2" key="2">
    <citation type="journal article" date="2019" name="G3 (Bethesda)">
        <title>Hybrid Assembly of the Genome of the Entomopathogenic Nematode Steinernema carpocapsae Identifies the X-Chromosome.</title>
        <authorList>
            <person name="Serra L."/>
            <person name="Macchietto M."/>
            <person name="Macias-Munoz A."/>
            <person name="McGill C.J."/>
            <person name="Rodriguez I.M."/>
            <person name="Rodriguez B."/>
            <person name="Murad R."/>
            <person name="Mortazavi A."/>
        </authorList>
    </citation>
    <scope>NUCLEOTIDE SEQUENCE [LARGE SCALE GENOMIC DNA]</scope>
    <source>
        <strain evidence="1 2">ALL</strain>
    </source>
</reference>
<reference evidence="1 2" key="1">
    <citation type="journal article" date="2015" name="Genome Biol.">
        <title>Comparative genomics of Steinernema reveals deeply conserved gene regulatory networks.</title>
        <authorList>
            <person name="Dillman A.R."/>
            <person name="Macchietto M."/>
            <person name="Porter C.F."/>
            <person name="Rogers A."/>
            <person name="Williams B."/>
            <person name="Antoshechkin I."/>
            <person name="Lee M.M."/>
            <person name="Goodwin Z."/>
            <person name="Lu X."/>
            <person name="Lewis E.E."/>
            <person name="Goodrich-Blair H."/>
            <person name="Stock S.P."/>
            <person name="Adams B.J."/>
            <person name="Sternberg P.W."/>
            <person name="Mortazavi A."/>
        </authorList>
    </citation>
    <scope>NUCLEOTIDE SEQUENCE [LARGE SCALE GENOMIC DNA]</scope>
    <source>
        <strain evidence="1 2">ALL</strain>
    </source>
</reference>
<protein>
    <submittedName>
        <fullName evidence="1">Uncharacterized protein</fullName>
    </submittedName>
</protein>
<sequence length="475" mass="56526">MKFLFTLDWIYLFLYLGAFSFSSRDSVHLLQLVSKFYFRGNEDVFVLGALLESTSQVINVSLLSPTIVKPLSISASMSLPTSPPSLKDILHRKIVVEWFNEYPQLKKLRNERFIDEVTYKSLMNIWYAVSQFKRTCWNAKEWIPRECIVIKNSKIDYCATVMRAKDHLSIKSYVYYLSAHAMGEPLIERPLLEMSHKMIQAEKTTNNAVWLFLVKHLKKEGLIYFSSYSPSRQQYLNAIRTSIYYNWFHLFKWFLEFGQPVNPLYYFDQILRCVEDPQPYLDELWTKKYRRRVFKWKRMTKEPEMKFYKDFYIPNFALLSKNCHLHKVLRFLVYIYTNVDYDVTSWLTFPDPKNRGQSEIVAIPERDRKLFYTIVESGTDIAEVLVKKEESIRQACKRIREELERNPLFPVSITGTGPIPYIPNMNDPETAAWVRMVQENEARPPSPKKSMQEIMTEMSMHVYRDQFREIESMEH</sequence>
<organism evidence="1 2">
    <name type="scientific">Steinernema carpocapsae</name>
    <name type="common">Entomopathogenic nematode</name>
    <dbReference type="NCBI Taxonomy" id="34508"/>
    <lineage>
        <taxon>Eukaryota</taxon>
        <taxon>Metazoa</taxon>
        <taxon>Ecdysozoa</taxon>
        <taxon>Nematoda</taxon>
        <taxon>Chromadorea</taxon>
        <taxon>Rhabditida</taxon>
        <taxon>Tylenchina</taxon>
        <taxon>Panagrolaimomorpha</taxon>
        <taxon>Strongyloidoidea</taxon>
        <taxon>Steinernematidae</taxon>
        <taxon>Steinernema</taxon>
    </lineage>
</organism>
<comment type="caution">
    <text evidence="1">The sequence shown here is derived from an EMBL/GenBank/DDBJ whole genome shotgun (WGS) entry which is preliminary data.</text>
</comment>
<dbReference type="Proteomes" id="UP000298663">
    <property type="component" value="Unassembled WGS sequence"/>
</dbReference>
<dbReference type="EMBL" id="AZBU02000012">
    <property type="protein sequence ID" value="TKR59974.1"/>
    <property type="molecule type" value="Genomic_DNA"/>
</dbReference>
<keyword evidence="2" id="KW-1185">Reference proteome</keyword>